<name>A0ABV8NX70_9BURK</name>
<evidence type="ECO:0000313" key="2">
    <source>
        <dbReference type="Proteomes" id="UP001595848"/>
    </source>
</evidence>
<dbReference type="Proteomes" id="UP001595848">
    <property type="component" value="Unassembled WGS sequence"/>
</dbReference>
<accession>A0ABV8NX70</accession>
<keyword evidence="2" id="KW-1185">Reference proteome</keyword>
<sequence length="56" mass="6427">MHYFSTVKEKCKKIHFYFWSAAMGRYAAPTARPAIPFYFLGGFLCRPEPSHGLRAA</sequence>
<comment type="caution">
    <text evidence="1">The sequence shown here is derived from an EMBL/GenBank/DDBJ whole genome shotgun (WGS) entry which is preliminary data.</text>
</comment>
<proteinExistence type="predicted"/>
<gene>
    <name evidence="1" type="ORF">ACFOY1_07635</name>
</gene>
<protein>
    <submittedName>
        <fullName evidence="1">Uncharacterized protein</fullName>
    </submittedName>
</protein>
<evidence type="ECO:0000313" key="1">
    <source>
        <dbReference type="EMBL" id="MFC4200822.1"/>
    </source>
</evidence>
<dbReference type="RefSeq" id="WP_217963964.1">
    <property type="nucleotide sequence ID" value="NZ_JAHTBN010000003.1"/>
</dbReference>
<reference evidence="2" key="1">
    <citation type="journal article" date="2019" name="Int. J. Syst. Evol. Microbiol.">
        <title>The Global Catalogue of Microorganisms (GCM) 10K type strain sequencing project: providing services to taxonomists for standard genome sequencing and annotation.</title>
        <authorList>
            <consortium name="The Broad Institute Genomics Platform"/>
            <consortium name="The Broad Institute Genome Sequencing Center for Infectious Disease"/>
            <person name="Wu L."/>
            <person name="Ma J."/>
        </authorList>
    </citation>
    <scope>NUCLEOTIDE SEQUENCE [LARGE SCALE GENOMIC DNA]</scope>
    <source>
        <strain evidence="2">LMG 24813</strain>
    </source>
</reference>
<organism evidence="1 2">
    <name type="scientific">Candidimonas humi</name>
    <dbReference type="NCBI Taxonomy" id="683355"/>
    <lineage>
        <taxon>Bacteria</taxon>
        <taxon>Pseudomonadati</taxon>
        <taxon>Pseudomonadota</taxon>
        <taxon>Betaproteobacteria</taxon>
        <taxon>Burkholderiales</taxon>
        <taxon>Alcaligenaceae</taxon>
        <taxon>Candidimonas</taxon>
    </lineage>
</organism>
<dbReference type="EMBL" id="JBHSBV010000002">
    <property type="protein sequence ID" value="MFC4200822.1"/>
    <property type="molecule type" value="Genomic_DNA"/>
</dbReference>